<evidence type="ECO:0000313" key="2">
    <source>
        <dbReference type="Proteomes" id="UP001055072"/>
    </source>
</evidence>
<comment type="caution">
    <text evidence="1">The sequence shown here is derived from an EMBL/GenBank/DDBJ whole genome shotgun (WGS) entry which is preliminary data.</text>
</comment>
<dbReference type="EMBL" id="MU274927">
    <property type="protein sequence ID" value="KAI0085906.1"/>
    <property type="molecule type" value="Genomic_DNA"/>
</dbReference>
<keyword evidence="2" id="KW-1185">Reference proteome</keyword>
<organism evidence="1 2">
    <name type="scientific">Irpex rosettiformis</name>
    <dbReference type="NCBI Taxonomy" id="378272"/>
    <lineage>
        <taxon>Eukaryota</taxon>
        <taxon>Fungi</taxon>
        <taxon>Dikarya</taxon>
        <taxon>Basidiomycota</taxon>
        <taxon>Agaricomycotina</taxon>
        <taxon>Agaricomycetes</taxon>
        <taxon>Polyporales</taxon>
        <taxon>Irpicaceae</taxon>
        <taxon>Irpex</taxon>
    </lineage>
</organism>
<sequence>MLTARGPSTPHVAPILLLAVRASLNVNFLTQHWYLSQFNPATCRPALRESLVHASVRHAARLATNKLAALISVERDCFYLEISGCYASLCHATLQTRPMCGDRHRHASLSQYLSKKQFRKSC</sequence>
<proteinExistence type="predicted"/>
<gene>
    <name evidence="1" type="ORF">BDY19DRAFT_384932</name>
</gene>
<reference evidence="1" key="1">
    <citation type="journal article" date="2021" name="Environ. Microbiol.">
        <title>Gene family expansions and transcriptome signatures uncover fungal adaptations to wood decay.</title>
        <authorList>
            <person name="Hage H."/>
            <person name="Miyauchi S."/>
            <person name="Viragh M."/>
            <person name="Drula E."/>
            <person name="Min B."/>
            <person name="Chaduli D."/>
            <person name="Navarro D."/>
            <person name="Favel A."/>
            <person name="Norest M."/>
            <person name="Lesage-Meessen L."/>
            <person name="Balint B."/>
            <person name="Merenyi Z."/>
            <person name="de Eugenio L."/>
            <person name="Morin E."/>
            <person name="Martinez A.T."/>
            <person name="Baldrian P."/>
            <person name="Stursova M."/>
            <person name="Martinez M.J."/>
            <person name="Novotny C."/>
            <person name="Magnuson J.K."/>
            <person name="Spatafora J.W."/>
            <person name="Maurice S."/>
            <person name="Pangilinan J."/>
            <person name="Andreopoulos W."/>
            <person name="LaButti K."/>
            <person name="Hundley H."/>
            <person name="Na H."/>
            <person name="Kuo A."/>
            <person name="Barry K."/>
            <person name="Lipzen A."/>
            <person name="Henrissat B."/>
            <person name="Riley R."/>
            <person name="Ahrendt S."/>
            <person name="Nagy L.G."/>
            <person name="Grigoriev I.V."/>
            <person name="Martin F."/>
            <person name="Rosso M.N."/>
        </authorList>
    </citation>
    <scope>NUCLEOTIDE SEQUENCE</scope>
    <source>
        <strain evidence="1">CBS 384.51</strain>
    </source>
</reference>
<protein>
    <submittedName>
        <fullName evidence="1">Uncharacterized protein</fullName>
    </submittedName>
</protein>
<evidence type="ECO:0000313" key="1">
    <source>
        <dbReference type="EMBL" id="KAI0085906.1"/>
    </source>
</evidence>
<dbReference type="Proteomes" id="UP001055072">
    <property type="component" value="Unassembled WGS sequence"/>
</dbReference>
<accession>A0ACB8TVB4</accession>
<name>A0ACB8TVB4_9APHY</name>